<dbReference type="PROSITE" id="PS00524">
    <property type="entry name" value="SMB_1"/>
    <property type="match status" value="1"/>
</dbReference>
<evidence type="ECO:0000259" key="2">
    <source>
        <dbReference type="PROSITE" id="PS50958"/>
    </source>
</evidence>
<evidence type="ECO:0000313" key="4">
    <source>
        <dbReference type="Proteomes" id="UP001529510"/>
    </source>
</evidence>
<gene>
    <name evidence="3" type="ORF">M9458_019061</name>
</gene>
<feature type="domain" description="SMB" evidence="2">
    <location>
        <begin position="1"/>
        <end position="43"/>
    </location>
</feature>
<keyword evidence="1" id="KW-1015">Disulfide bond</keyword>
<dbReference type="AlphaFoldDB" id="A0ABD0QMC6"/>
<dbReference type="PROSITE" id="PS50958">
    <property type="entry name" value="SMB_2"/>
    <property type="match status" value="1"/>
</dbReference>
<dbReference type="Pfam" id="PF01033">
    <property type="entry name" value="Somatomedin_B"/>
    <property type="match status" value="1"/>
</dbReference>
<evidence type="ECO:0000256" key="1">
    <source>
        <dbReference type="ARBA" id="ARBA00023157"/>
    </source>
</evidence>
<keyword evidence="4" id="KW-1185">Reference proteome</keyword>
<protein>
    <recommendedName>
        <fullName evidence="2">SMB domain-containing protein</fullName>
    </recommendedName>
</protein>
<accession>A0ABD0QMC6</accession>
<dbReference type="EMBL" id="JAMKFB020000008">
    <property type="protein sequence ID" value="KAL0187391.1"/>
    <property type="molecule type" value="Genomic_DNA"/>
</dbReference>
<organism evidence="3 4">
    <name type="scientific">Cirrhinus mrigala</name>
    <name type="common">Mrigala</name>
    <dbReference type="NCBI Taxonomy" id="683832"/>
    <lineage>
        <taxon>Eukaryota</taxon>
        <taxon>Metazoa</taxon>
        <taxon>Chordata</taxon>
        <taxon>Craniata</taxon>
        <taxon>Vertebrata</taxon>
        <taxon>Euteleostomi</taxon>
        <taxon>Actinopterygii</taxon>
        <taxon>Neopterygii</taxon>
        <taxon>Teleostei</taxon>
        <taxon>Ostariophysi</taxon>
        <taxon>Cypriniformes</taxon>
        <taxon>Cyprinidae</taxon>
        <taxon>Labeoninae</taxon>
        <taxon>Labeonini</taxon>
        <taxon>Cirrhinus</taxon>
    </lineage>
</organism>
<proteinExistence type="predicted"/>
<name>A0ABD0QMC6_CIRMR</name>
<sequence>PTPRCCPGRNNERTVCYCDTYCKRSGDCCDDYQTVCHISGESVKPHQRH</sequence>
<dbReference type="InterPro" id="IPR036024">
    <property type="entry name" value="Somatomedin_B-like_dom_sf"/>
</dbReference>
<dbReference type="Proteomes" id="UP001529510">
    <property type="component" value="Unassembled WGS sequence"/>
</dbReference>
<reference evidence="3 4" key="1">
    <citation type="submission" date="2024-05" db="EMBL/GenBank/DDBJ databases">
        <title>Genome sequencing and assembly of Indian major carp, Cirrhinus mrigala (Hamilton, 1822).</title>
        <authorList>
            <person name="Mohindra V."/>
            <person name="Chowdhury L.M."/>
            <person name="Lal K."/>
            <person name="Jena J.K."/>
        </authorList>
    </citation>
    <scope>NUCLEOTIDE SEQUENCE [LARGE SCALE GENOMIC DNA]</scope>
    <source>
        <strain evidence="3">CM1030</strain>
        <tissue evidence="3">Blood</tissue>
    </source>
</reference>
<dbReference type="Gene3D" id="4.10.410.20">
    <property type="match status" value="1"/>
</dbReference>
<dbReference type="InterPro" id="IPR001212">
    <property type="entry name" value="Somatomedin_B_dom"/>
</dbReference>
<comment type="caution">
    <text evidence="3">The sequence shown here is derived from an EMBL/GenBank/DDBJ whole genome shotgun (WGS) entry which is preliminary data.</text>
</comment>
<dbReference type="SUPFAM" id="SSF90188">
    <property type="entry name" value="Somatomedin B domain"/>
    <property type="match status" value="1"/>
</dbReference>
<evidence type="ECO:0000313" key="3">
    <source>
        <dbReference type="EMBL" id="KAL0187391.1"/>
    </source>
</evidence>
<feature type="non-terminal residue" evidence="3">
    <location>
        <position position="1"/>
    </location>
</feature>